<dbReference type="EC" id="3.4.11.9" evidence="4"/>
<evidence type="ECO:0000259" key="9">
    <source>
        <dbReference type="SMART" id="SM01011"/>
    </source>
</evidence>
<keyword evidence="5" id="KW-0479">Metal-binding</keyword>
<evidence type="ECO:0000256" key="1">
    <source>
        <dbReference type="ARBA" id="ARBA00001424"/>
    </source>
</evidence>
<dbReference type="InterPro" id="IPR007865">
    <property type="entry name" value="Aminopep_P_N"/>
</dbReference>
<evidence type="ECO:0000256" key="8">
    <source>
        <dbReference type="SAM" id="SignalP"/>
    </source>
</evidence>
<gene>
    <name evidence="10" type="ORF">FEE95_19850</name>
</gene>
<evidence type="ECO:0000256" key="6">
    <source>
        <dbReference type="ARBA" id="ARBA00022801"/>
    </source>
</evidence>
<dbReference type="InterPro" id="IPR029149">
    <property type="entry name" value="Creatin/AminoP/Spt16_N"/>
</dbReference>
<evidence type="ECO:0000256" key="7">
    <source>
        <dbReference type="ARBA" id="ARBA00023211"/>
    </source>
</evidence>
<keyword evidence="7" id="KW-0464">Manganese</keyword>
<dbReference type="PANTHER" id="PTHR43226">
    <property type="entry name" value="XAA-PRO AMINOPEPTIDASE 3"/>
    <property type="match status" value="1"/>
</dbReference>
<dbReference type="InterPro" id="IPR052433">
    <property type="entry name" value="X-Pro_dipept-like"/>
</dbReference>
<dbReference type="Pfam" id="PF00557">
    <property type="entry name" value="Peptidase_M24"/>
    <property type="match status" value="1"/>
</dbReference>
<dbReference type="GO" id="GO:0030145">
    <property type="term" value="F:manganese ion binding"/>
    <property type="evidence" value="ECO:0007669"/>
    <property type="project" value="InterPro"/>
</dbReference>
<evidence type="ECO:0000256" key="2">
    <source>
        <dbReference type="ARBA" id="ARBA00001936"/>
    </source>
</evidence>
<evidence type="ECO:0000256" key="3">
    <source>
        <dbReference type="ARBA" id="ARBA00008766"/>
    </source>
</evidence>
<dbReference type="Gene3D" id="3.90.230.10">
    <property type="entry name" value="Creatinase/methionine aminopeptidase superfamily"/>
    <property type="match status" value="1"/>
</dbReference>
<protein>
    <recommendedName>
        <fullName evidence="4">Xaa-Pro aminopeptidase</fullName>
        <ecNumber evidence="4">3.4.11.9</ecNumber>
    </recommendedName>
</protein>
<evidence type="ECO:0000256" key="5">
    <source>
        <dbReference type="ARBA" id="ARBA00022723"/>
    </source>
</evidence>
<dbReference type="InterPro" id="IPR000994">
    <property type="entry name" value="Pept_M24"/>
</dbReference>
<proteinExistence type="inferred from homology"/>
<dbReference type="AlphaFoldDB" id="A0A5S3PIZ7"/>
<comment type="caution">
    <text evidence="10">The sequence shown here is derived from an EMBL/GenBank/DDBJ whole genome shotgun (WGS) entry which is preliminary data.</text>
</comment>
<dbReference type="SMART" id="SM01011">
    <property type="entry name" value="AMP_N"/>
    <property type="match status" value="1"/>
</dbReference>
<comment type="catalytic activity">
    <reaction evidence="1">
        <text>Release of any N-terminal amino acid, including proline, that is linked to proline, even from a dipeptide or tripeptide.</text>
        <dbReference type="EC" id="3.4.11.9"/>
    </reaction>
</comment>
<evidence type="ECO:0000256" key="4">
    <source>
        <dbReference type="ARBA" id="ARBA00012574"/>
    </source>
</evidence>
<dbReference type="EMBL" id="VATY01000005">
    <property type="protein sequence ID" value="TMM53319.1"/>
    <property type="molecule type" value="Genomic_DNA"/>
</dbReference>
<dbReference type="Pfam" id="PF05195">
    <property type="entry name" value="AMP_N"/>
    <property type="match status" value="1"/>
</dbReference>
<dbReference type="PANTHER" id="PTHR43226:SF4">
    <property type="entry name" value="XAA-PRO AMINOPEPTIDASE 3"/>
    <property type="match status" value="1"/>
</dbReference>
<dbReference type="InterPro" id="IPR036005">
    <property type="entry name" value="Creatinase/aminopeptidase-like"/>
</dbReference>
<keyword evidence="11" id="KW-1185">Reference proteome</keyword>
<dbReference type="GO" id="GO:0070006">
    <property type="term" value="F:metalloaminopeptidase activity"/>
    <property type="evidence" value="ECO:0007669"/>
    <property type="project" value="InterPro"/>
</dbReference>
<feature type="domain" description="Aminopeptidase P N-terminal" evidence="9">
    <location>
        <begin position="46"/>
        <end position="183"/>
    </location>
</feature>
<keyword evidence="8" id="KW-0732">Signal</keyword>
<keyword evidence="6" id="KW-0378">Hydrolase</keyword>
<evidence type="ECO:0000313" key="11">
    <source>
        <dbReference type="Proteomes" id="UP000310314"/>
    </source>
</evidence>
<keyword evidence="10" id="KW-0645">Protease</keyword>
<evidence type="ECO:0000313" key="10">
    <source>
        <dbReference type="EMBL" id="TMM53319.1"/>
    </source>
</evidence>
<sequence>MKNHFTNNSVQMRLKTFLLIALVSLSISLFSQTPQQSYFEWTEMPFSKEELKERRSNLLQDLRKSGKTGIVIIPAKDGFSYGETFRQLDNFYYFTGLELPNSILVLDIKGNSEVIYTPEEDLRFKSNSRSNDFPGRPLLNDISIAEQSGLSLQNISDFPALMDQKALEGNIVFIDNGRIGEIRHATEDYIGSPTPEQILLKAMEAKHKGLKFENMYEAVARVRMIKSSAEIEIMRKSTAINVEGIKTAARSIKNGIEERYLEGILEGNYKVNGAHRLAFGSIIKSGPNSLWPWRILATHYNRRNRKLENGEMVIFDVGSEYKNYVSDVGRTFPVSGKFSKRQKEILTMEVGIADQIIDFIKPGITFSDIKELTDRSIPEDAKKYMQVGLFFGHHLGLSTGDPNLSDAKLQPGMIFTVEPWYYNHDEQISVFTEDVILVTENGCEVLSMDLPRTPEGLEKLMKE</sequence>
<dbReference type="Gene3D" id="3.40.350.10">
    <property type="entry name" value="Creatinase/prolidase N-terminal domain"/>
    <property type="match status" value="1"/>
</dbReference>
<dbReference type="GO" id="GO:0006508">
    <property type="term" value="P:proteolysis"/>
    <property type="evidence" value="ECO:0007669"/>
    <property type="project" value="TreeGrafter"/>
</dbReference>
<organism evidence="10 11">
    <name type="scientific">Maribacter algarum</name>
    <name type="common">ex Zhang et al. 2020</name>
    <dbReference type="NCBI Taxonomy" id="2578118"/>
    <lineage>
        <taxon>Bacteria</taxon>
        <taxon>Pseudomonadati</taxon>
        <taxon>Bacteroidota</taxon>
        <taxon>Flavobacteriia</taxon>
        <taxon>Flavobacteriales</taxon>
        <taxon>Flavobacteriaceae</taxon>
        <taxon>Maribacter</taxon>
    </lineage>
</organism>
<name>A0A5S3PIZ7_9FLAO</name>
<dbReference type="Proteomes" id="UP000310314">
    <property type="component" value="Unassembled WGS sequence"/>
</dbReference>
<feature type="chain" id="PRO_5024308419" description="Xaa-Pro aminopeptidase" evidence="8">
    <location>
        <begin position="32"/>
        <end position="463"/>
    </location>
</feature>
<dbReference type="OrthoDB" id="9806388at2"/>
<reference evidence="10 11" key="1">
    <citation type="submission" date="2019-05" db="EMBL/GenBank/DDBJ databases">
        <authorList>
            <person name="Zhang J.-Y."/>
            <person name="Feg X."/>
            <person name="Du Z.-J."/>
        </authorList>
    </citation>
    <scope>NUCLEOTIDE SEQUENCE [LARGE SCALE GENOMIC DNA]</scope>
    <source>
        <strain evidence="10 11">RZ26</strain>
    </source>
</reference>
<comment type="similarity">
    <text evidence="3">Belongs to the peptidase M24B family.</text>
</comment>
<comment type="cofactor">
    <cofactor evidence="2">
        <name>Mn(2+)</name>
        <dbReference type="ChEBI" id="CHEBI:29035"/>
    </cofactor>
</comment>
<feature type="signal peptide" evidence="8">
    <location>
        <begin position="1"/>
        <end position="31"/>
    </location>
</feature>
<accession>A0A5S3PIZ7</accession>
<dbReference type="SUPFAM" id="SSF55920">
    <property type="entry name" value="Creatinase/aminopeptidase"/>
    <property type="match status" value="1"/>
</dbReference>
<dbReference type="SUPFAM" id="SSF53092">
    <property type="entry name" value="Creatinase/prolidase N-terminal domain"/>
    <property type="match status" value="1"/>
</dbReference>
<keyword evidence="10" id="KW-0031">Aminopeptidase</keyword>